<organism evidence="1 2">
    <name type="scientific">Pleurodeles waltl</name>
    <name type="common">Iberian ribbed newt</name>
    <dbReference type="NCBI Taxonomy" id="8319"/>
    <lineage>
        <taxon>Eukaryota</taxon>
        <taxon>Metazoa</taxon>
        <taxon>Chordata</taxon>
        <taxon>Craniata</taxon>
        <taxon>Vertebrata</taxon>
        <taxon>Euteleostomi</taxon>
        <taxon>Amphibia</taxon>
        <taxon>Batrachia</taxon>
        <taxon>Caudata</taxon>
        <taxon>Salamandroidea</taxon>
        <taxon>Salamandridae</taxon>
        <taxon>Pleurodelinae</taxon>
        <taxon>Pleurodeles</taxon>
    </lineage>
</organism>
<dbReference type="AlphaFoldDB" id="A0AAV7Q6K0"/>
<name>A0AAV7Q6K0_PLEWA</name>
<accession>A0AAV7Q6K0</accession>
<gene>
    <name evidence="1" type="ORF">NDU88_001270</name>
</gene>
<keyword evidence="2" id="KW-1185">Reference proteome</keyword>
<dbReference type="Proteomes" id="UP001066276">
    <property type="component" value="Chromosome 6"/>
</dbReference>
<sequence length="82" mass="9824">MDVVRYHPWRKCWYEVPSSRRYIVEDKVMSIRKINDSDGRRTNKRRRKSLTGCTFRDSKFSCIVMYVDSILEAFKWLLGGGE</sequence>
<evidence type="ECO:0000313" key="2">
    <source>
        <dbReference type="Proteomes" id="UP001066276"/>
    </source>
</evidence>
<proteinExistence type="predicted"/>
<comment type="caution">
    <text evidence="1">The sequence shown here is derived from an EMBL/GenBank/DDBJ whole genome shotgun (WGS) entry which is preliminary data.</text>
</comment>
<evidence type="ECO:0000313" key="1">
    <source>
        <dbReference type="EMBL" id="KAJ1134824.1"/>
    </source>
</evidence>
<dbReference type="EMBL" id="JANPWB010000010">
    <property type="protein sequence ID" value="KAJ1134824.1"/>
    <property type="molecule type" value="Genomic_DNA"/>
</dbReference>
<protein>
    <submittedName>
        <fullName evidence="1">Uncharacterized protein</fullName>
    </submittedName>
</protein>
<reference evidence="1" key="1">
    <citation type="journal article" date="2022" name="bioRxiv">
        <title>Sequencing and chromosome-scale assembly of the giantPleurodeles waltlgenome.</title>
        <authorList>
            <person name="Brown T."/>
            <person name="Elewa A."/>
            <person name="Iarovenko S."/>
            <person name="Subramanian E."/>
            <person name="Araus A.J."/>
            <person name="Petzold A."/>
            <person name="Susuki M."/>
            <person name="Suzuki K.-i.T."/>
            <person name="Hayashi T."/>
            <person name="Toyoda A."/>
            <person name="Oliveira C."/>
            <person name="Osipova E."/>
            <person name="Leigh N.D."/>
            <person name="Simon A."/>
            <person name="Yun M.H."/>
        </authorList>
    </citation>
    <scope>NUCLEOTIDE SEQUENCE</scope>
    <source>
        <strain evidence="1">20211129_DDA</strain>
        <tissue evidence="1">Liver</tissue>
    </source>
</reference>